<reference evidence="1" key="1">
    <citation type="submission" date="2020-02" db="EMBL/GenBank/DDBJ databases">
        <authorList>
            <person name="Meier V. D."/>
        </authorList>
    </citation>
    <scope>NUCLEOTIDE SEQUENCE</scope>
    <source>
        <strain evidence="1">AVDCRST_MAG05</strain>
    </source>
</reference>
<organism evidence="1">
    <name type="scientific">uncultured Rubrobacteraceae bacterium</name>
    <dbReference type="NCBI Taxonomy" id="349277"/>
    <lineage>
        <taxon>Bacteria</taxon>
        <taxon>Bacillati</taxon>
        <taxon>Actinomycetota</taxon>
        <taxon>Rubrobacteria</taxon>
        <taxon>Rubrobacterales</taxon>
        <taxon>Rubrobacteraceae</taxon>
        <taxon>environmental samples</taxon>
    </lineage>
</organism>
<name>A0A6J4TNR5_9ACTN</name>
<sequence>MDRALAIDDGLASERTHLRQTVHLVGEVGYRRDIHD</sequence>
<evidence type="ECO:0000313" key="1">
    <source>
        <dbReference type="EMBL" id="CAA9528410.1"/>
    </source>
</evidence>
<gene>
    <name evidence="1" type="ORF">AVDCRST_MAG05-4187</name>
</gene>
<dbReference type="AlphaFoldDB" id="A0A6J4TNR5"/>
<dbReference type="EMBL" id="CADCVM010000456">
    <property type="protein sequence ID" value="CAA9528410.1"/>
    <property type="molecule type" value="Genomic_DNA"/>
</dbReference>
<protein>
    <submittedName>
        <fullName evidence="1">Uncharacterized protein</fullName>
    </submittedName>
</protein>
<proteinExistence type="predicted"/>
<accession>A0A6J4TNR5</accession>